<dbReference type="AlphaFoldDB" id="A0A9Q3BMH1"/>
<dbReference type="GO" id="GO:0005634">
    <property type="term" value="C:nucleus"/>
    <property type="evidence" value="ECO:0007669"/>
    <property type="project" value="UniProtKB-ARBA"/>
</dbReference>
<evidence type="ECO:0000259" key="2">
    <source>
        <dbReference type="PROSITE" id="PS50994"/>
    </source>
</evidence>
<dbReference type="Gene3D" id="3.30.420.10">
    <property type="entry name" value="Ribonuclease H-like superfamily/Ribonuclease H"/>
    <property type="match status" value="1"/>
</dbReference>
<protein>
    <recommendedName>
        <fullName evidence="2">Integrase catalytic domain-containing protein</fullName>
    </recommendedName>
</protein>
<dbReference type="GO" id="GO:0015074">
    <property type="term" value="P:DNA integration"/>
    <property type="evidence" value="ECO:0007669"/>
    <property type="project" value="InterPro"/>
</dbReference>
<name>A0A9Q3BMH1_9BASI</name>
<dbReference type="Proteomes" id="UP000765509">
    <property type="component" value="Unassembled WGS sequence"/>
</dbReference>
<gene>
    <name evidence="3" type="ORF">O181_007271</name>
</gene>
<sequence>MIHIQEPKLPWEVVQMDWVTEISPSGDKSYDSFLVILDRYRKTLIFLPCHKYGTAMDTSLLLLNRVISHTGLFKNIISYRDHKVTSAVCTNLHRLFQTKLSFPTAYYSKTDGLVQRRIETLEDMIRRNCAYGLKFKDSDCITHYWYT</sequence>
<dbReference type="InterPro" id="IPR050951">
    <property type="entry name" value="Retrovirus_Pol_polyprotein"/>
</dbReference>
<dbReference type="PANTHER" id="PTHR37984">
    <property type="entry name" value="PROTEIN CBG26694"/>
    <property type="match status" value="1"/>
</dbReference>
<evidence type="ECO:0000313" key="4">
    <source>
        <dbReference type="Proteomes" id="UP000765509"/>
    </source>
</evidence>
<organism evidence="3 4">
    <name type="scientific">Austropuccinia psidii MF-1</name>
    <dbReference type="NCBI Taxonomy" id="1389203"/>
    <lineage>
        <taxon>Eukaryota</taxon>
        <taxon>Fungi</taxon>
        <taxon>Dikarya</taxon>
        <taxon>Basidiomycota</taxon>
        <taxon>Pucciniomycotina</taxon>
        <taxon>Pucciniomycetes</taxon>
        <taxon>Pucciniales</taxon>
        <taxon>Sphaerophragmiaceae</taxon>
        <taxon>Austropuccinia</taxon>
    </lineage>
</organism>
<proteinExistence type="predicted"/>
<dbReference type="InterPro" id="IPR001584">
    <property type="entry name" value="Integrase_cat-core"/>
</dbReference>
<evidence type="ECO:0000256" key="1">
    <source>
        <dbReference type="ARBA" id="ARBA00022884"/>
    </source>
</evidence>
<evidence type="ECO:0000313" key="3">
    <source>
        <dbReference type="EMBL" id="MBW0467556.1"/>
    </source>
</evidence>
<dbReference type="PANTHER" id="PTHR37984:SF5">
    <property type="entry name" value="PROTEIN NYNRIN-LIKE"/>
    <property type="match status" value="1"/>
</dbReference>
<dbReference type="InterPro" id="IPR036397">
    <property type="entry name" value="RNaseH_sf"/>
</dbReference>
<reference evidence="3" key="1">
    <citation type="submission" date="2021-03" db="EMBL/GenBank/DDBJ databases">
        <title>Draft genome sequence of rust myrtle Austropuccinia psidii MF-1, a brazilian biotype.</title>
        <authorList>
            <person name="Quecine M.C."/>
            <person name="Pachon D.M.R."/>
            <person name="Bonatelli M.L."/>
            <person name="Correr F.H."/>
            <person name="Franceschini L.M."/>
            <person name="Leite T.F."/>
            <person name="Margarido G.R.A."/>
            <person name="Almeida C.A."/>
            <person name="Ferrarezi J.A."/>
            <person name="Labate C.A."/>
        </authorList>
    </citation>
    <scope>NUCLEOTIDE SEQUENCE</scope>
    <source>
        <strain evidence="3">MF-1</strain>
    </source>
</reference>
<dbReference type="PROSITE" id="PS50994">
    <property type="entry name" value="INTEGRASE"/>
    <property type="match status" value="1"/>
</dbReference>
<keyword evidence="4" id="KW-1185">Reference proteome</keyword>
<dbReference type="OrthoDB" id="2273864at2759"/>
<dbReference type="EMBL" id="AVOT02001617">
    <property type="protein sequence ID" value="MBW0467556.1"/>
    <property type="molecule type" value="Genomic_DNA"/>
</dbReference>
<dbReference type="SUPFAM" id="SSF53098">
    <property type="entry name" value="Ribonuclease H-like"/>
    <property type="match status" value="1"/>
</dbReference>
<accession>A0A9Q3BMH1</accession>
<feature type="domain" description="Integrase catalytic" evidence="2">
    <location>
        <begin position="6"/>
        <end position="147"/>
    </location>
</feature>
<dbReference type="GO" id="GO:0003723">
    <property type="term" value="F:RNA binding"/>
    <property type="evidence" value="ECO:0007669"/>
    <property type="project" value="UniProtKB-KW"/>
</dbReference>
<dbReference type="InterPro" id="IPR012337">
    <property type="entry name" value="RNaseH-like_sf"/>
</dbReference>
<keyword evidence="1" id="KW-0694">RNA-binding</keyword>
<comment type="caution">
    <text evidence="3">The sequence shown here is derived from an EMBL/GenBank/DDBJ whole genome shotgun (WGS) entry which is preliminary data.</text>
</comment>